<sequence length="205" mass="22478">MEAKGSSSYDYKLILATTAVLGIISVICVAAMFYFKAAAIHELPAAAQWAYMNTMNGIMAPFIIALILLLGICVPKRLLPERWLNRFTVALLAAALVTFLAVGGHPALLLILFASLALQLVVLGMALAGSASLNFESKNYWVRLGSSLVHLGLILFVLDLYFHNYHTLHLVLFWVTTGAVVLGMLFCFYAEQVAGLVRRYWPARG</sequence>
<proteinExistence type="predicted"/>
<keyword evidence="1" id="KW-1133">Transmembrane helix</keyword>
<organism evidence="2 3">
    <name type="scientific">Desulfurivibrio alkaliphilus (strain DSM 19089 / UNIQEM U267 / AHT2)</name>
    <dbReference type="NCBI Taxonomy" id="589865"/>
    <lineage>
        <taxon>Bacteria</taxon>
        <taxon>Pseudomonadati</taxon>
        <taxon>Thermodesulfobacteriota</taxon>
        <taxon>Desulfobulbia</taxon>
        <taxon>Desulfobulbales</taxon>
        <taxon>Desulfobulbaceae</taxon>
        <taxon>Desulfurivibrio</taxon>
    </lineage>
</organism>
<evidence type="ECO:0008006" key="4">
    <source>
        <dbReference type="Google" id="ProtNLM"/>
    </source>
</evidence>
<keyword evidence="1" id="KW-0472">Membrane</keyword>
<dbReference type="EMBL" id="CP001940">
    <property type="protein sequence ID" value="ADH84763.1"/>
    <property type="molecule type" value="Genomic_DNA"/>
</dbReference>
<dbReference type="RefSeq" id="WP_013162294.1">
    <property type="nucleotide sequence ID" value="NC_014216.1"/>
</dbReference>
<dbReference type="Proteomes" id="UP000001508">
    <property type="component" value="Chromosome"/>
</dbReference>
<dbReference type="HOGENOM" id="CLU_1335727_0_0_7"/>
<dbReference type="OrthoDB" id="9831144at2"/>
<keyword evidence="3" id="KW-1185">Reference proteome</keyword>
<accession>D6Z5A6</accession>
<feature type="transmembrane region" description="Helical" evidence="1">
    <location>
        <begin position="83"/>
        <end position="102"/>
    </location>
</feature>
<evidence type="ECO:0000313" key="2">
    <source>
        <dbReference type="EMBL" id="ADH84763.1"/>
    </source>
</evidence>
<feature type="transmembrane region" description="Helical" evidence="1">
    <location>
        <begin position="108"/>
        <end position="128"/>
    </location>
</feature>
<gene>
    <name evidence="2" type="ordered locus">DaAHT2_0049</name>
</gene>
<evidence type="ECO:0000256" key="1">
    <source>
        <dbReference type="SAM" id="Phobius"/>
    </source>
</evidence>
<name>D6Z5A6_DESAT</name>
<protein>
    <recommendedName>
        <fullName evidence="4">DUF998 domain-containing protein</fullName>
    </recommendedName>
</protein>
<evidence type="ECO:0000313" key="3">
    <source>
        <dbReference type="Proteomes" id="UP000001508"/>
    </source>
</evidence>
<keyword evidence="1" id="KW-0812">Transmembrane</keyword>
<feature type="transmembrane region" description="Helical" evidence="1">
    <location>
        <begin position="55"/>
        <end position="74"/>
    </location>
</feature>
<dbReference type="AlphaFoldDB" id="D6Z5A6"/>
<dbReference type="KEGG" id="dak:DaAHT2_0049"/>
<dbReference type="InParanoid" id="D6Z5A6"/>
<feature type="transmembrane region" description="Helical" evidence="1">
    <location>
        <begin position="12"/>
        <end position="35"/>
    </location>
</feature>
<feature type="transmembrane region" description="Helical" evidence="1">
    <location>
        <begin position="140"/>
        <end position="162"/>
    </location>
</feature>
<feature type="transmembrane region" description="Helical" evidence="1">
    <location>
        <begin position="168"/>
        <end position="190"/>
    </location>
</feature>
<reference evidence="3" key="1">
    <citation type="submission" date="2010-02" db="EMBL/GenBank/DDBJ databases">
        <title>Complete sequence of Desulfurivibrio alkaliphilus AHT2.</title>
        <authorList>
            <consortium name="US DOE Joint Genome Institute"/>
            <person name="Pitluck S."/>
            <person name="Chertkov O."/>
            <person name="Detter J.C."/>
            <person name="Han C."/>
            <person name="Tapia R."/>
            <person name="Larimer F."/>
            <person name="Land M."/>
            <person name="Hauser L."/>
            <person name="Kyrpides N."/>
            <person name="Mikhailova N."/>
            <person name="Sorokin D.Y."/>
            <person name="Muyzer G."/>
            <person name="Woyke T."/>
        </authorList>
    </citation>
    <scope>NUCLEOTIDE SEQUENCE [LARGE SCALE GENOMIC DNA]</scope>
    <source>
        <strain evidence="3">DSM 19089 / UNIQEM U267 / AHT2</strain>
    </source>
</reference>
<dbReference type="STRING" id="589865.DaAHT2_0049"/>